<feature type="binding site" evidence="8">
    <location>
        <position position="376"/>
    </location>
    <ligand>
        <name>[4Fe-4S] cluster</name>
        <dbReference type="ChEBI" id="CHEBI:49883"/>
        <label>1</label>
    </ligand>
</feature>
<evidence type="ECO:0000256" key="7">
    <source>
        <dbReference type="ARBA" id="ARBA00023014"/>
    </source>
</evidence>
<evidence type="ECO:0000256" key="2">
    <source>
        <dbReference type="ARBA" id="ARBA00022485"/>
    </source>
</evidence>
<dbReference type="EC" id="7.-.-.-" evidence="8"/>
<dbReference type="InterPro" id="IPR017896">
    <property type="entry name" value="4Fe4S_Fe-S-bd"/>
</dbReference>
<protein>
    <recommendedName>
        <fullName evidence="8">Ion-translocating oxidoreductase complex subunit C</fullName>
        <ecNumber evidence="8">7.-.-.-</ecNumber>
    </recommendedName>
    <alternativeName>
        <fullName evidence="8">Rnf electron transport complex subunit C</fullName>
    </alternativeName>
</protein>
<keyword evidence="7 8" id="KW-0411">Iron-sulfur</keyword>
<dbReference type="EMBL" id="SJPZ01000001">
    <property type="protein sequence ID" value="TWU66952.1"/>
    <property type="molecule type" value="Genomic_DNA"/>
</dbReference>
<evidence type="ECO:0000259" key="9">
    <source>
        <dbReference type="PROSITE" id="PS51379"/>
    </source>
</evidence>
<dbReference type="GO" id="GO:0009055">
    <property type="term" value="F:electron transfer activity"/>
    <property type="evidence" value="ECO:0007669"/>
    <property type="project" value="InterPro"/>
</dbReference>
<feature type="binding site" evidence="8">
    <location>
        <position position="416"/>
    </location>
    <ligand>
        <name>[4Fe-4S] cluster</name>
        <dbReference type="ChEBI" id="CHEBI:49883"/>
        <label>2</label>
    </ligand>
</feature>
<dbReference type="PANTHER" id="PTHR43034">
    <property type="entry name" value="ION-TRANSLOCATING OXIDOREDUCTASE COMPLEX SUBUNIT C"/>
    <property type="match status" value="1"/>
</dbReference>
<keyword evidence="1 8" id="KW-0813">Transport</keyword>
<comment type="function">
    <text evidence="8">Part of a membrane-bound complex that couples electron transfer with translocation of ions across the membrane.</text>
</comment>
<keyword evidence="5 8" id="KW-0249">Electron transport</keyword>
<dbReference type="Pfam" id="PF01512">
    <property type="entry name" value="Complex1_51K"/>
    <property type="match status" value="1"/>
</dbReference>
<feature type="binding site" evidence="8">
    <location>
        <position position="383"/>
    </location>
    <ligand>
        <name>[4Fe-4S] cluster</name>
        <dbReference type="ChEBI" id="CHEBI:49883"/>
        <label>2</label>
    </ligand>
</feature>
<feature type="binding site" evidence="8">
    <location>
        <position position="413"/>
    </location>
    <ligand>
        <name>[4Fe-4S] cluster</name>
        <dbReference type="ChEBI" id="CHEBI:49883"/>
        <label>2</label>
    </ligand>
</feature>
<dbReference type="GO" id="GO:0051539">
    <property type="term" value="F:4 iron, 4 sulfur cluster binding"/>
    <property type="evidence" value="ECO:0007669"/>
    <property type="project" value="UniProtKB-KW"/>
</dbReference>
<evidence type="ECO:0000256" key="4">
    <source>
        <dbReference type="ARBA" id="ARBA00022737"/>
    </source>
</evidence>
<accession>A0A5C6FV37</accession>
<dbReference type="PROSITE" id="PS00198">
    <property type="entry name" value="4FE4S_FER_1"/>
    <property type="match status" value="1"/>
</dbReference>
<keyword evidence="6 8" id="KW-0408">Iron</keyword>
<dbReference type="PANTHER" id="PTHR43034:SF2">
    <property type="entry name" value="ION-TRANSLOCATING OXIDOREDUCTASE COMPLEX SUBUNIT C"/>
    <property type="match status" value="1"/>
</dbReference>
<dbReference type="InterPro" id="IPR010208">
    <property type="entry name" value="Ion_transpt_RnfC/RsxC"/>
</dbReference>
<dbReference type="AlphaFoldDB" id="A0A5C6FV37"/>
<dbReference type="InterPro" id="IPR011538">
    <property type="entry name" value="Nuo51_FMN-bd"/>
</dbReference>
<dbReference type="Gene3D" id="3.40.50.11540">
    <property type="entry name" value="NADH-ubiquinone oxidoreductase 51kDa subunit"/>
    <property type="match status" value="1"/>
</dbReference>
<keyword evidence="2 8" id="KW-0004">4Fe-4S</keyword>
<keyword evidence="8" id="KW-1278">Translocase</keyword>
<keyword evidence="8" id="KW-0472">Membrane</keyword>
<name>A0A5C6FV37_9PLAN</name>
<comment type="subcellular location">
    <subcellularLocation>
        <location evidence="8">Cell membrane</location>
        <topology evidence="8">Peripheral membrane protein</topology>
    </subcellularLocation>
</comment>
<dbReference type="InterPro" id="IPR017900">
    <property type="entry name" value="4Fe4S_Fe_S_CS"/>
</dbReference>
<feature type="binding site" evidence="8">
    <location>
        <position position="423"/>
    </location>
    <ligand>
        <name>[4Fe-4S] cluster</name>
        <dbReference type="ChEBI" id="CHEBI:49883"/>
        <label>1</label>
    </ligand>
</feature>
<dbReference type="GO" id="GO:0022900">
    <property type="term" value="P:electron transport chain"/>
    <property type="evidence" value="ECO:0007669"/>
    <property type="project" value="UniProtKB-UniRule"/>
</dbReference>
<comment type="cofactor">
    <cofactor evidence="8">
        <name>[4Fe-4S] cluster</name>
        <dbReference type="ChEBI" id="CHEBI:49883"/>
    </cofactor>
    <text evidence="8">Binds 2 [4Fe-4S] clusters per subunit.</text>
</comment>
<dbReference type="SUPFAM" id="SSF46548">
    <property type="entry name" value="alpha-helical ferredoxin"/>
    <property type="match status" value="1"/>
</dbReference>
<dbReference type="OrthoDB" id="9767754at2"/>
<evidence type="ECO:0000256" key="3">
    <source>
        <dbReference type="ARBA" id="ARBA00022723"/>
    </source>
</evidence>
<dbReference type="Pfam" id="PF13183">
    <property type="entry name" value="Fer4_8"/>
    <property type="match status" value="1"/>
</dbReference>
<feature type="domain" description="4Fe-4S ferredoxin-type" evidence="9">
    <location>
        <begin position="364"/>
        <end position="384"/>
    </location>
</feature>
<dbReference type="Pfam" id="PF13375">
    <property type="entry name" value="RnfC_N"/>
    <property type="match status" value="1"/>
</dbReference>
<evidence type="ECO:0000313" key="10">
    <source>
        <dbReference type="EMBL" id="TWU66952.1"/>
    </source>
</evidence>
<dbReference type="PROSITE" id="PS51379">
    <property type="entry name" value="4FE4S_FER_2"/>
    <property type="match status" value="2"/>
</dbReference>
<dbReference type="GO" id="GO:0046872">
    <property type="term" value="F:metal ion binding"/>
    <property type="evidence" value="ECO:0007669"/>
    <property type="project" value="UniProtKB-KW"/>
</dbReference>
<keyword evidence="4 8" id="KW-0677">Repeat</keyword>
<proteinExistence type="inferred from homology"/>
<dbReference type="NCBIfam" id="TIGR01945">
    <property type="entry name" value="rnfC"/>
    <property type="match status" value="1"/>
</dbReference>
<dbReference type="GO" id="GO:0005886">
    <property type="term" value="C:plasma membrane"/>
    <property type="evidence" value="ECO:0007669"/>
    <property type="project" value="UniProtKB-SubCell"/>
</dbReference>
<feature type="domain" description="4Fe-4S ferredoxin-type" evidence="9">
    <location>
        <begin position="404"/>
        <end position="433"/>
    </location>
</feature>
<evidence type="ECO:0000313" key="11">
    <source>
        <dbReference type="Proteomes" id="UP000316476"/>
    </source>
</evidence>
<comment type="similarity">
    <text evidence="8">Belongs to the 4Fe4S bacterial-type ferredoxin family. RnfC subfamily.</text>
</comment>
<dbReference type="HAMAP" id="MF_00461">
    <property type="entry name" value="RsxC_RnfC"/>
    <property type="match status" value="1"/>
</dbReference>
<comment type="subunit">
    <text evidence="8">The complex is composed of six subunits: RnfA, RnfB, RnfC, RnfD, RnfE and RnfG.</text>
</comment>
<dbReference type="SUPFAM" id="SSF142019">
    <property type="entry name" value="Nqo1 FMN-binding domain-like"/>
    <property type="match status" value="1"/>
</dbReference>
<organism evidence="10 11">
    <name type="scientific">Crateriforma conspicua</name>
    <dbReference type="NCBI Taxonomy" id="2527996"/>
    <lineage>
        <taxon>Bacteria</taxon>
        <taxon>Pseudomonadati</taxon>
        <taxon>Planctomycetota</taxon>
        <taxon>Planctomycetia</taxon>
        <taxon>Planctomycetales</taxon>
        <taxon>Planctomycetaceae</taxon>
        <taxon>Crateriforma</taxon>
    </lineage>
</organism>
<feature type="binding site" evidence="8">
    <location>
        <position position="379"/>
    </location>
    <ligand>
        <name>[4Fe-4S] cluster</name>
        <dbReference type="ChEBI" id="CHEBI:49883"/>
        <label>1</label>
    </ligand>
</feature>
<evidence type="ECO:0000256" key="5">
    <source>
        <dbReference type="ARBA" id="ARBA00022982"/>
    </source>
</evidence>
<keyword evidence="8" id="KW-1003">Cell membrane</keyword>
<dbReference type="RefSeq" id="WP_146413470.1">
    <property type="nucleotide sequence ID" value="NZ_SJPZ01000001.1"/>
</dbReference>
<gene>
    <name evidence="8 10" type="primary">rnfC</name>
    <name evidence="10" type="ORF">V7x_25240</name>
</gene>
<dbReference type="InterPro" id="IPR037225">
    <property type="entry name" value="Nuo51_FMN-bd_sf"/>
</dbReference>
<dbReference type="Gene3D" id="3.30.70.20">
    <property type="match status" value="1"/>
</dbReference>
<feature type="binding site" evidence="8">
    <location>
        <position position="373"/>
    </location>
    <ligand>
        <name>[4Fe-4S] cluster</name>
        <dbReference type="ChEBI" id="CHEBI:49883"/>
        <label>1</label>
    </ligand>
</feature>
<evidence type="ECO:0000256" key="6">
    <source>
        <dbReference type="ARBA" id="ARBA00023004"/>
    </source>
</evidence>
<dbReference type="NCBIfam" id="NF003454">
    <property type="entry name" value="PRK05035.1"/>
    <property type="match status" value="1"/>
</dbReference>
<feature type="binding site" evidence="8">
    <location>
        <position position="419"/>
    </location>
    <ligand>
        <name>[4Fe-4S] cluster</name>
        <dbReference type="ChEBI" id="CHEBI:49883"/>
        <label>2</label>
    </ligand>
</feature>
<dbReference type="InterPro" id="IPR026902">
    <property type="entry name" value="RnfC_N"/>
</dbReference>
<comment type="caution">
    <text evidence="10">The sequence shown here is derived from an EMBL/GenBank/DDBJ whole genome shotgun (WGS) entry which is preliminary data.</text>
</comment>
<reference evidence="10 11" key="1">
    <citation type="submission" date="2019-02" db="EMBL/GenBank/DDBJ databases">
        <title>Deep-cultivation of Planctomycetes and their phenomic and genomic characterization uncovers novel biology.</title>
        <authorList>
            <person name="Wiegand S."/>
            <person name="Jogler M."/>
            <person name="Boedeker C."/>
            <person name="Pinto D."/>
            <person name="Vollmers J."/>
            <person name="Rivas-Marin E."/>
            <person name="Kohn T."/>
            <person name="Peeters S.H."/>
            <person name="Heuer A."/>
            <person name="Rast P."/>
            <person name="Oberbeckmann S."/>
            <person name="Bunk B."/>
            <person name="Jeske O."/>
            <person name="Meyerdierks A."/>
            <person name="Storesund J.E."/>
            <person name="Kallscheuer N."/>
            <person name="Luecker S."/>
            <person name="Lage O.M."/>
            <person name="Pohl T."/>
            <person name="Merkel B.J."/>
            <person name="Hornburger P."/>
            <person name="Mueller R.-W."/>
            <person name="Bruemmer F."/>
            <person name="Labrenz M."/>
            <person name="Spormann A.M."/>
            <person name="Op Den Camp H."/>
            <person name="Overmann J."/>
            <person name="Amann R."/>
            <person name="Jetten M.S.M."/>
            <person name="Mascher T."/>
            <person name="Medema M.H."/>
            <person name="Devos D.P."/>
            <person name="Kaster A.-K."/>
            <person name="Ovreas L."/>
            <person name="Rohde M."/>
            <person name="Galperin M.Y."/>
            <person name="Jogler C."/>
        </authorList>
    </citation>
    <scope>NUCLEOTIDE SEQUENCE [LARGE SCALE GENOMIC DNA]</scope>
    <source>
        <strain evidence="10 11">V7</strain>
    </source>
</reference>
<sequence length="447" mass="47604">MRHLLGTKTFAHGIHPPEFKADTKDLAIRQFDFASLLIVPLSQHLGKPAVPIVGEGAEVTRGQCIAQPDGFMSVAIHAPATSVIRKIARSPAINGKMMPAFFLEPFPASTQEMPGGNPCDAETASKDEIIAAIQQAGIVGLGGAAFPTHVKLKVPDDKQADLVIVNGAECEPYLTTDHRVMLEHADDIMRGIPYVMKATGAPRAIIAVEDNKRDAAEVMRKAIPPGQPISVEVLPVKYPQGAEKMLITAILGRKVPSGGLPIDVGAVCINVGTTAQIGALLPSGQGLQDRVITVGGPGVQRKGNYRIPIGTPLRYILDKVGTEPNVSTVVMGGPMMGHAASSLDIPITKGSTGVIAMVDDQTDTMISRHEYPCIRCGHCVDACPLFLNPSQMGLLANVQRYDEMASDYHLMDCFECGCCTFVCPSHIPLVQKFRVAKSAIRKAKAAV</sequence>
<dbReference type="Proteomes" id="UP000316476">
    <property type="component" value="Unassembled WGS sequence"/>
</dbReference>
<evidence type="ECO:0000256" key="8">
    <source>
        <dbReference type="HAMAP-Rule" id="MF_00461"/>
    </source>
</evidence>
<evidence type="ECO:0000256" key="1">
    <source>
        <dbReference type="ARBA" id="ARBA00022448"/>
    </source>
</evidence>
<keyword evidence="3 8" id="KW-0479">Metal-binding</keyword>